<dbReference type="RefSeq" id="WP_390210701.1">
    <property type="nucleotide sequence ID" value="NZ_JBHLXJ010000005.1"/>
</dbReference>
<keyword evidence="1" id="KW-0812">Transmembrane</keyword>
<feature type="transmembrane region" description="Helical" evidence="1">
    <location>
        <begin position="236"/>
        <end position="252"/>
    </location>
</feature>
<reference evidence="2 3" key="1">
    <citation type="submission" date="2024-09" db="EMBL/GenBank/DDBJ databases">
        <authorList>
            <person name="Sun Q."/>
            <person name="Mori K."/>
        </authorList>
    </citation>
    <scope>NUCLEOTIDE SEQUENCE [LARGE SCALE GENOMIC DNA]</scope>
    <source>
        <strain evidence="2 3">CCM 8677</strain>
    </source>
</reference>
<feature type="transmembrane region" description="Helical" evidence="1">
    <location>
        <begin position="56"/>
        <end position="79"/>
    </location>
</feature>
<feature type="transmembrane region" description="Helical" evidence="1">
    <location>
        <begin position="100"/>
        <end position="122"/>
    </location>
</feature>
<name>A0ABV6IC52_9BURK</name>
<comment type="caution">
    <text evidence="2">The sequence shown here is derived from an EMBL/GenBank/DDBJ whole genome shotgun (WGS) entry which is preliminary data.</text>
</comment>
<feature type="transmembrane region" description="Helical" evidence="1">
    <location>
        <begin position="398"/>
        <end position="418"/>
    </location>
</feature>
<evidence type="ECO:0000256" key="1">
    <source>
        <dbReference type="SAM" id="Phobius"/>
    </source>
</evidence>
<feature type="transmembrane region" description="Helical" evidence="1">
    <location>
        <begin position="308"/>
        <end position="333"/>
    </location>
</feature>
<organism evidence="2 3">
    <name type="scientific">Undibacterium danionis</name>
    <dbReference type="NCBI Taxonomy" id="1812100"/>
    <lineage>
        <taxon>Bacteria</taxon>
        <taxon>Pseudomonadati</taxon>
        <taxon>Pseudomonadota</taxon>
        <taxon>Betaproteobacteria</taxon>
        <taxon>Burkholderiales</taxon>
        <taxon>Oxalobacteraceae</taxon>
        <taxon>Undibacterium</taxon>
    </lineage>
</organism>
<feature type="transmembrane region" description="Helical" evidence="1">
    <location>
        <begin position="23"/>
        <end position="44"/>
    </location>
</feature>
<dbReference type="Proteomes" id="UP001589844">
    <property type="component" value="Unassembled WGS sequence"/>
</dbReference>
<dbReference type="EMBL" id="JBHLXJ010000005">
    <property type="protein sequence ID" value="MFC0349257.1"/>
    <property type="molecule type" value="Genomic_DNA"/>
</dbReference>
<keyword evidence="1" id="KW-0472">Membrane</keyword>
<feature type="transmembrane region" description="Helical" evidence="1">
    <location>
        <begin position="430"/>
        <end position="450"/>
    </location>
</feature>
<proteinExistence type="predicted"/>
<feature type="transmembrane region" description="Helical" evidence="1">
    <location>
        <begin position="280"/>
        <end position="302"/>
    </location>
</feature>
<evidence type="ECO:0000313" key="2">
    <source>
        <dbReference type="EMBL" id="MFC0349257.1"/>
    </source>
</evidence>
<feature type="transmembrane region" description="Helical" evidence="1">
    <location>
        <begin position="365"/>
        <end position="386"/>
    </location>
</feature>
<accession>A0ABV6IC52</accession>
<evidence type="ECO:0008006" key="4">
    <source>
        <dbReference type="Google" id="ProtNLM"/>
    </source>
</evidence>
<feature type="transmembrane region" description="Helical" evidence="1">
    <location>
        <begin position="181"/>
        <end position="201"/>
    </location>
</feature>
<feature type="transmembrane region" description="Helical" evidence="1">
    <location>
        <begin position="456"/>
        <end position="473"/>
    </location>
</feature>
<evidence type="ECO:0000313" key="3">
    <source>
        <dbReference type="Proteomes" id="UP001589844"/>
    </source>
</evidence>
<sequence length="491" mass="55434">MKKILSIWMQPVHARLNMESKKFLYFLLAIFPVAGQIIAGLMFFSRPDKVSKTIFLTALLLSSASILAILFIAWFSMLVQNIAMQYSPSNARLIPDLPAILKRALSIPIVLIALLASGFMWLTTHHFSFFPAFISIFVLSFLVLIFRSSWGVIPFIFSFQVPAILESSGVKHVDKLFSDNLGFLSESALFLSSIFILWATLKWTFSMHGDALFELQARSRMLRDVVSGKKIDENKISIGFAAVFLIWMRHCVERRIKHRASRFKLAPFALGPRLHWTSSIVQMITIILFCILSLMLVSLLMSEKNKDFLMVLSVTMAGLSLVILPFMFSGVLFSTLFQTRVEQALMCLSPGSGSQDYRDRAISNYLLRQFSILYGCGIFFGMLISYWIITNHESSEKFIVGIVLLLSSFFPMILGVTTQYARMTSVAHHPLLKLVIVCALLFTLGLLMIFNMPLNVTMIFCALIVVVTLMLLVRYRGKQLSCTIFPVGRAA</sequence>
<protein>
    <recommendedName>
        <fullName evidence="4">ABC transporter permease</fullName>
    </recommendedName>
</protein>
<keyword evidence="3" id="KW-1185">Reference proteome</keyword>
<gene>
    <name evidence="2" type="ORF">ACFFJH_05525</name>
</gene>
<keyword evidence="1" id="KW-1133">Transmembrane helix</keyword>
<feature type="transmembrane region" description="Helical" evidence="1">
    <location>
        <begin position="128"/>
        <end position="146"/>
    </location>
</feature>